<evidence type="ECO:0000313" key="2">
    <source>
        <dbReference type="EMBL" id="EKC77650.1"/>
    </source>
</evidence>
<dbReference type="AlphaFoldDB" id="K1UH81"/>
<dbReference type="InterPro" id="IPR041657">
    <property type="entry name" value="HTH_17"/>
</dbReference>
<accession>K1UH81</accession>
<name>K1UH81_9ZZZZ</name>
<dbReference type="Pfam" id="PF12728">
    <property type="entry name" value="HTH_17"/>
    <property type="match status" value="1"/>
</dbReference>
<organism evidence="2">
    <name type="scientific">human gut metagenome</name>
    <dbReference type="NCBI Taxonomy" id="408170"/>
    <lineage>
        <taxon>unclassified sequences</taxon>
        <taxon>metagenomes</taxon>
        <taxon>organismal metagenomes</taxon>
    </lineage>
</organism>
<evidence type="ECO:0000259" key="1">
    <source>
        <dbReference type="Pfam" id="PF12728"/>
    </source>
</evidence>
<proteinExistence type="predicted"/>
<feature type="domain" description="Helix-turn-helix" evidence="1">
    <location>
        <begin position="51"/>
        <end position="98"/>
    </location>
</feature>
<gene>
    <name evidence="2" type="ORF">OBE_00253</name>
</gene>
<protein>
    <recommendedName>
        <fullName evidence="1">Helix-turn-helix domain-containing protein</fullName>
    </recommendedName>
</protein>
<comment type="caution">
    <text evidence="2">The sequence shown here is derived from an EMBL/GenBank/DDBJ whole genome shotgun (WGS) entry which is preliminary data.</text>
</comment>
<reference evidence="2" key="1">
    <citation type="journal article" date="2013" name="Environ. Microbiol.">
        <title>Microbiota from the distal guts of lean and obese adolescents exhibit partial functional redundancy besides clear differences in community structure.</title>
        <authorList>
            <person name="Ferrer M."/>
            <person name="Ruiz A."/>
            <person name="Lanza F."/>
            <person name="Haange S.B."/>
            <person name="Oberbach A."/>
            <person name="Till H."/>
            <person name="Bargiela R."/>
            <person name="Campoy C."/>
            <person name="Segura M.T."/>
            <person name="Richter M."/>
            <person name="von Bergen M."/>
            <person name="Seifert J."/>
            <person name="Suarez A."/>
        </authorList>
    </citation>
    <scope>NUCLEOTIDE SEQUENCE</scope>
</reference>
<sequence length="114" mass="13477">MRYTPPSGWYYNYPKHKKPAASLERKLNYKGEERLLAKEWYEQQLANYPDVLTVAQVCEVTGYQRHTILKWCSKGLLKAILQTPKYMIPKVWLLEFVTSDFSNEISRKCGKHYA</sequence>
<feature type="non-terminal residue" evidence="2">
    <location>
        <position position="114"/>
    </location>
</feature>
<dbReference type="EMBL" id="AJWZ01000178">
    <property type="protein sequence ID" value="EKC77650.1"/>
    <property type="molecule type" value="Genomic_DNA"/>
</dbReference>